<dbReference type="PROSITE" id="PS50216">
    <property type="entry name" value="DHHC"/>
    <property type="match status" value="1"/>
</dbReference>
<evidence type="ECO:0000256" key="3">
    <source>
        <dbReference type="ARBA" id="ARBA00008246"/>
    </source>
</evidence>
<dbReference type="InterPro" id="IPR002052">
    <property type="entry name" value="DNA_methylase_N6_adenine_CS"/>
</dbReference>
<dbReference type="GO" id="GO:0005730">
    <property type="term" value="C:nucleolus"/>
    <property type="evidence" value="ECO:0007669"/>
    <property type="project" value="UniProtKB-SubCell"/>
</dbReference>
<comment type="function">
    <text evidence="13">rRNA N6-methyltransferase that specifically methylates the adenine in position 4220 of 28S rRNA. N6-methylation of adenine(4220) in 28S rRNA is required for translation.</text>
</comment>
<evidence type="ECO:0000256" key="5">
    <source>
        <dbReference type="ARBA" id="ARBA00022603"/>
    </source>
</evidence>
<keyword evidence="11" id="KW-0539">Nucleus</keyword>
<evidence type="ECO:0000313" key="18">
    <source>
        <dbReference type="EMBL" id="KAB0342937.1"/>
    </source>
</evidence>
<dbReference type="GO" id="GO:0008988">
    <property type="term" value="F:rRNA (adenine-N6-)-methyltransferase activity"/>
    <property type="evidence" value="ECO:0007669"/>
    <property type="project" value="InterPro"/>
</dbReference>
<evidence type="ECO:0000256" key="9">
    <source>
        <dbReference type="ARBA" id="ARBA00022771"/>
    </source>
</evidence>
<reference evidence="18 19" key="1">
    <citation type="submission" date="2019-06" db="EMBL/GenBank/DDBJ databases">
        <title>Discovery of a novel chromosome fission-fusion reversal in muntjac.</title>
        <authorList>
            <person name="Mudd A.B."/>
            <person name="Bredeson J.V."/>
            <person name="Baum R."/>
            <person name="Hockemeyer D."/>
            <person name="Rokhsar D.S."/>
        </authorList>
    </citation>
    <scope>NUCLEOTIDE SEQUENCE [LARGE SCALE GENOMIC DNA]</scope>
    <source>
        <strain evidence="18">UTSW_UCB_Mm</strain>
        <tissue evidence="18">Fibroblast cell line</tissue>
    </source>
</reference>
<evidence type="ECO:0000256" key="15">
    <source>
        <dbReference type="PROSITE-ProRule" id="PRU01343"/>
    </source>
</evidence>
<comment type="subcellular location">
    <subcellularLocation>
        <location evidence="1">Cytoplasm</location>
    </subcellularLocation>
    <subcellularLocation>
        <location evidence="2">Nucleus</location>
        <location evidence="2">Nucleolus</location>
    </subcellularLocation>
</comment>
<dbReference type="InterPro" id="IPR039846">
    <property type="entry name" value="ZCCHC4"/>
</dbReference>
<evidence type="ECO:0000259" key="17">
    <source>
        <dbReference type="PROSITE" id="PS51999"/>
    </source>
</evidence>
<dbReference type="AlphaFoldDB" id="A0A5N3V1G6"/>
<feature type="region of interest" description="Disordered" evidence="16">
    <location>
        <begin position="454"/>
        <end position="498"/>
    </location>
</feature>
<evidence type="ECO:0000256" key="14">
    <source>
        <dbReference type="ARBA" id="ARBA00049767"/>
    </source>
</evidence>
<dbReference type="InterPro" id="IPR010666">
    <property type="entry name" value="Znf_GRF"/>
</dbReference>
<organism evidence="18 19">
    <name type="scientific">Muntiacus muntjak</name>
    <name type="common">Barking deer</name>
    <name type="synonym">Indian muntjac</name>
    <dbReference type="NCBI Taxonomy" id="9888"/>
    <lineage>
        <taxon>Eukaryota</taxon>
        <taxon>Metazoa</taxon>
        <taxon>Chordata</taxon>
        <taxon>Craniata</taxon>
        <taxon>Vertebrata</taxon>
        <taxon>Euteleostomi</taxon>
        <taxon>Mammalia</taxon>
        <taxon>Eutheria</taxon>
        <taxon>Laurasiatheria</taxon>
        <taxon>Artiodactyla</taxon>
        <taxon>Ruminantia</taxon>
        <taxon>Pecora</taxon>
        <taxon>Cervidae</taxon>
        <taxon>Muntiacinae</taxon>
        <taxon>Muntiacus</taxon>
    </lineage>
</organism>
<evidence type="ECO:0000256" key="1">
    <source>
        <dbReference type="ARBA" id="ARBA00004496"/>
    </source>
</evidence>
<dbReference type="Pfam" id="PF10237">
    <property type="entry name" value="N6-adenineMlase"/>
    <property type="match status" value="1"/>
</dbReference>
<feature type="compositionally biased region" description="Basic residues" evidence="16">
    <location>
        <begin position="454"/>
        <end position="466"/>
    </location>
</feature>
<evidence type="ECO:0000256" key="11">
    <source>
        <dbReference type="ARBA" id="ARBA00023242"/>
    </source>
</evidence>
<evidence type="ECO:0000256" key="8">
    <source>
        <dbReference type="ARBA" id="ARBA00022723"/>
    </source>
</evidence>
<evidence type="ECO:0000256" key="12">
    <source>
        <dbReference type="ARBA" id="ARBA00032078"/>
    </source>
</evidence>
<accession>A0A5N3V1G6</accession>
<keyword evidence="9 15" id="KW-0863">Zinc-finger</keyword>
<comment type="caution">
    <text evidence="18">The sequence shown here is derived from an EMBL/GenBank/DDBJ whole genome shotgun (WGS) entry which is preliminary data.</text>
</comment>
<dbReference type="GO" id="GO:0003676">
    <property type="term" value="F:nucleic acid binding"/>
    <property type="evidence" value="ECO:0007669"/>
    <property type="project" value="InterPro"/>
</dbReference>
<dbReference type="PANTHER" id="PTHR13493:SF3">
    <property type="entry name" value="RRNA N6-ADENOSINE-METHYLTRANSFERASE ZCCHC4"/>
    <property type="match status" value="1"/>
</dbReference>
<evidence type="ECO:0000256" key="4">
    <source>
        <dbReference type="ARBA" id="ARBA00022490"/>
    </source>
</evidence>
<name>A0A5N3V1G6_MUNMU</name>
<dbReference type="Pfam" id="PF06839">
    <property type="entry name" value="Zn_ribbon_GRF"/>
    <property type="match status" value="1"/>
</dbReference>
<keyword evidence="7" id="KW-0949">S-adenosyl-L-methionine</keyword>
<gene>
    <name evidence="18" type="ORF">FD754_019863</name>
</gene>
<keyword evidence="4" id="KW-0963">Cytoplasm</keyword>
<dbReference type="PROSITE" id="PS51999">
    <property type="entry name" value="ZF_GRF"/>
    <property type="match status" value="1"/>
</dbReference>
<protein>
    <recommendedName>
        <fullName evidence="14">rRNA N(6)-adenosine-methyltransferase ZCCHC4</fullName>
    </recommendedName>
    <alternativeName>
        <fullName evidence="12">Zinc finger CCHC domain-containing protein 4</fullName>
    </alternativeName>
</protein>
<sequence length="498" mass="57706">MATSRDRLGAVEAGESSGRQGYSGVEAVLSSDPATPAPLCPHGPTLLFVKVNQGKEEPRRFYACSACRDRKDCNFFQWEDEKVYQLFGYIYLFLMYLKFIELPLSQRKFCQSCQQLLLPDDEEKHREHQVVGDVSITQLKRPSKLLYPLENKKTNAQYLFADRSCLFLVDLLSNLGFRRVLCVGTPRLHELIRLKESGDKKSNIRSLLLDIDFRYSQFYMEDSFCHYNMFNHHFFDGKAALEVCKTFLQEDRGEGVIMVTDPPFGGLVEPLAVTFKKLIAMWKEGHSQDNSQKELPIFWIFPYFFESRICQFFPSFCMLDYQVDYDNHALYKHGKTGRKQSPVRIFTNIPPNRIILPIEEGYRFCPLCQRYVSLENQHCAHCNSCTSKDGRKWNHCFLCKKCVKPSWIHCSICNHCALPDHSCKGPKDGCFICGALDHKRSTCPNISTSKKVNKAVRKQKQRKSSKMKMDTTKGQSMNHTSVTRKKKRRERTHQYLCS</sequence>
<evidence type="ECO:0000256" key="7">
    <source>
        <dbReference type="ARBA" id="ARBA00022691"/>
    </source>
</evidence>
<dbReference type="PROSITE" id="PS00092">
    <property type="entry name" value="N6_MTASE"/>
    <property type="match status" value="1"/>
</dbReference>
<evidence type="ECO:0000256" key="13">
    <source>
        <dbReference type="ARBA" id="ARBA00046086"/>
    </source>
</evidence>
<evidence type="ECO:0000256" key="6">
    <source>
        <dbReference type="ARBA" id="ARBA00022679"/>
    </source>
</evidence>
<evidence type="ECO:0000313" key="19">
    <source>
        <dbReference type="Proteomes" id="UP000326458"/>
    </source>
</evidence>
<dbReference type="GO" id="GO:0005737">
    <property type="term" value="C:cytoplasm"/>
    <property type="evidence" value="ECO:0007669"/>
    <property type="project" value="UniProtKB-SubCell"/>
</dbReference>
<keyword evidence="5" id="KW-0489">Methyltransferase</keyword>
<feature type="compositionally biased region" description="Basic residues" evidence="16">
    <location>
        <begin position="482"/>
        <end position="491"/>
    </location>
</feature>
<dbReference type="InterPro" id="IPR041370">
    <property type="entry name" value="Mlase_EEF1AKMT1/ZCCHC4"/>
</dbReference>
<comment type="similarity">
    <text evidence="3">Belongs to the ZCCHC4 family.</text>
</comment>
<dbReference type="Proteomes" id="UP000326458">
    <property type="component" value="Unassembled WGS sequence"/>
</dbReference>
<keyword evidence="6" id="KW-0808">Transferase</keyword>
<evidence type="ECO:0000256" key="2">
    <source>
        <dbReference type="ARBA" id="ARBA00004604"/>
    </source>
</evidence>
<keyword evidence="19" id="KW-1185">Reference proteome</keyword>
<dbReference type="PANTHER" id="PTHR13493">
    <property type="entry name" value="ZINC FINGER CCHC DOMAIN-CONTAINING"/>
    <property type="match status" value="1"/>
</dbReference>
<feature type="domain" description="GRF-type" evidence="17">
    <location>
        <begin position="40"/>
        <end position="82"/>
    </location>
</feature>
<dbReference type="GO" id="GO:0008270">
    <property type="term" value="F:zinc ion binding"/>
    <property type="evidence" value="ECO:0007669"/>
    <property type="project" value="UniProtKB-KW"/>
</dbReference>
<keyword evidence="10" id="KW-0862">Zinc</keyword>
<evidence type="ECO:0000256" key="10">
    <source>
        <dbReference type="ARBA" id="ARBA00022833"/>
    </source>
</evidence>
<feature type="compositionally biased region" description="Polar residues" evidence="16">
    <location>
        <begin position="472"/>
        <end position="481"/>
    </location>
</feature>
<dbReference type="EMBL" id="VCEA01000003">
    <property type="protein sequence ID" value="KAB0342937.1"/>
    <property type="molecule type" value="Genomic_DNA"/>
</dbReference>
<evidence type="ECO:0000256" key="16">
    <source>
        <dbReference type="SAM" id="MobiDB-lite"/>
    </source>
</evidence>
<keyword evidence="8" id="KW-0479">Metal-binding</keyword>
<proteinExistence type="inferred from homology"/>